<evidence type="ECO:0000256" key="5">
    <source>
        <dbReference type="ARBA" id="ARBA00022989"/>
    </source>
</evidence>
<keyword evidence="6 7" id="KW-0472">Membrane</keyword>
<keyword evidence="3" id="KW-1003">Cell membrane</keyword>
<evidence type="ECO:0000256" key="2">
    <source>
        <dbReference type="ARBA" id="ARBA00022448"/>
    </source>
</evidence>
<dbReference type="PANTHER" id="PTHR23513">
    <property type="entry name" value="INTEGRAL MEMBRANE EFFLUX PROTEIN-RELATED"/>
    <property type="match status" value="1"/>
</dbReference>
<evidence type="ECO:0000256" key="1">
    <source>
        <dbReference type="ARBA" id="ARBA00004651"/>
    </source>
</evidence>
<dbReference type="PANTHER" id="PTHR23513:SF11">
    <property type="entry name" value="STAPHYLOFERRIN A TRANSPORTER"/>
    <property type="match status" value="1"/>
</dbReference>
<dbReference type="InterPro" id="IPR020846">
    <property type="entry name" value="MFS_dom"/>
</dbReference>
<feature type="transmembrane region" description="Helical" evidence="7">
    <location>
        <begin position="282"/>
        <end position="301"/>
    </location>
</feature>
<feature type="transmembrane region" description="Helical" evidence="7">
    <location>
        <begin position="42"/>
        <end position="62"/>
    </location>
</feature>
<dbReference type="PROSITE" id="PS50850">
    <property type="entry name" value="MFS"/>
    <property type="match status" value="1"/>
</dbReference>
<evidence type="ECO:0000256" key="3">
    <source>
        <dbReference type="ARBA" id="ARBA00022475"/>
    </source>
</evidence>
<comment type="caution">
    <text evidence="9">The sequence shown here is derived from an EMBL/GenBank/DDBJ whole genome shotgun (WGS) entry which is preliminary data.</text>
</comment>
<sequence length="420" mass="43993">MFRALRIHNYRLFFLGSVVSNTGTWMQRIAQDWLVLQLTGSGTALGVTTALQFLPVLLFGLYAGVVADRFPKRALLLVTQAVMGTTALVLGVLEVSGAARVEHVYALALVLGLATAFDNPARQSFVVEMVGKEDLPNAVGLNATAFNLGRVVGPGIAGLLITAFDDRTGPVFLLNAASFVGILGALVLMRPEELKTAPRVARGRGALREGLRYVRSRRDLCTILLVTFCFGTFGMNFQVTMALMAQQTFGKAADGFGLLGTVMAVGSLTGALLAARRERPRLRIFLGAAIAFGVLEIAAGLMPTYALFAVALVPVGIASITALNSANALLQLRADPALRGRVMALHVFVVFGTAPLISPLVGWVGEHVGPRWSISGGGVLSLVGALAGAAYLLRAQRAGLPLGAPPAAERPVPVAAAQSG</sequence>
<evidence type="ECO:0000313" key="9">
    <source>
        <dbReference type="EMBL" id="NHC14577.1"/>
    </source>
</evidence>
<feature type="transmembrane region" description="Helical" evidence="7">
    <location>
        <begin position="74"/>
        <end position="93"/>
    </location>
</feature>
<evidence type="ECO:0000256" key="6">
    <source>
        <dbReference type="ARBA" id="ARBA00023136"/>
    </source>
</evidence>
<evidence type="ECO:0000313" key="10">
    <source>
        <dbReference type="Proteomes" id="UP000800981"/>
    </source>
</evidence>
<organism evidence="9 10">
    <name type="scientific">Motilibacter deserti</name>
    <dbReference type="NCBI Taxonomy" id="2714956"/>
    <lineage>
        <taxon>Bacteria</taxon>
        <taxon>Bacillati</taxon>
        <taxon>Actinomycetota</taxon>
        <taxon>Actinomycetes</taxon>
        <taxon>Motilibacterales</taxon>
        <taxon>Motilibacteraceae</taxon>
        <taxon>Motilibacter</taxon>
    </lineage>
</organism>
<feature type="transmembrane region" description="Helical" evidence="7">
    <location>
        <begin position="220"/>
        <end position="244"/>
    </location>
</feature>
<evidence type="ECO:0000256" key="7">
    <source>
        <dbReference type="SAM" id="Phobius"/>
    </source>
</evidence>
<gene>
    <name evidence="9" type="ORF">G9H71_12390</name>
</gene>
<feature type="transmembrane region" description="Helical" evidence="7">
    <location>
        <begin position="256"/>
        <end position="275"/>
    </location>
</feature>
<dbReference type="EMBL" id="JAANNP010000008">
    <property type="protein sequence ID" value="NHC14577.1"/>
    <property type="molecule type" value="Genomic_DNA"/>
</dbReference>
<protein>
    <submittedName>
        <fullName evidence="9">MFS transporter</fullName>
    </submittedName>
</protein>
<feature type="domain" description="Major facilitator superfamily (MFS) profile" evidence="8">
    <location>
        <begin position="1"/>
        <end position="193"/>
    </location>
</feature>
<name>A0ABX0GUJ1_9ACTN</name>
<keyword evidence="5 7" id="KW-1133">Transmembrane helix</keyword>
<dbReference type="CDD" id="cd06173">
    <property type="entry name" value="MFS_MefA_like"/>
    <property type="match status" value="1"/>
</dbReference>
<dbReference type="Pfam" id="PF05977">
    <property type="entry name" value="MFS_3"/>
    <property type="match status" value="1"/>
</dbReference>
<accession>A0ABX0GUJ1</accession>
<dbReference type="InterPro" id="IPR036259">
    <property type="entry name" value="MFS_trans_sf"/>
</dbReference>
<keyword evidence="2" id="KW-0813">Transport</keyword>
<dbReference type="InterPro" id="IPR010290">
    <property type="entry name" value="TM_effector"/>
</dbReference>
<dbReference type="RefSeq" id="WP_166282250.1">
    <property type="nucleotide sequence ID" value="NZ_JAANNP010000008.1"/>
</dbReference>
<reference evidence="9 10" key="1">
    <citation type="submission" date="2020-03" db="EMBL/GenBank/DDBJ databases">
        <title>Two novel Motilibacter sp.</title>
        <authorList>
            <person name="Liu S."/>
        </authorList>
    </citation>
    <scope>NUCLEOTIDE SEQUENCE [LARGE SCALE GENOMIC DNA]</scope>
    <source>
        <strain evidence="9 10">E257</strain>
    </source>
</reference>
<evidence type="ECO:0000259" key="8">
    <source>
        <dbReference type="PROSITE" id="PS50850"/>
    </source>
</evidence>
<feature type="transmembrane region" description="Helical" evidence="7">
    <location>
        <begin position="371"/>
        <end position="393"/>
    </location>
</feature>
<dbReference type="SUPFAM" id="SSF103473">
    <property type="entry name" value="MFS general substrate transporter"/>
    <property type="match status" value="1"/>
</dbReference>
<dbReference type="Gene3D" id="1.20.1250.20">
    <property type="entry name" value="MFS general substrate transporter like domains"/>
    <property type="match status" value="1"/>
</dbReference>
<dbReference type="Proteomes" id="UP000800981">
    <property type="component" value="Unassembled WGS sequence"/>
</dbReference>
<proteinExistence type="predicted"/>
<keyword evidence="10" id="KW-1185">Reference proteome</keyword>
<keyword evidence="4 7" id="KW-0812">Transmembrane</keyword>
<comment type="subcellular location">
    <subcellularLocation>
        <location evidence="1">Cell membrane</location>
        <topology evidence="1">Multi-pass membrane protein</topology>
    </subcellularLocation>
</comment>
<feature type="transmembrane region" description="Helical" evidence="7">
    <location>
        <begin position="12"/>
        <end position="30"/>
    </location>
</feature>
<evidence type="ECO:0000256" key="4">
    <source>
        <dbReference type="ARBA" id="ARBA00022692"/>
    </source>
</evidence>
<feature type="transmembrane region" description="Helical" evidence="7">
    <location>
        <begin position="307"/>
        <end position="330"/>
    </location>
</feature>
<feature type="transmembrane region" description="Helical" evidence="7">
    <location>
        <begin position="342"/>
        <end position="365"/>
    </location>
</feature>
<feature type="transmembrane region" description="Helical" evidence="7">
    <location>
        <begin position="170"/>
        <end position="189"/>
    </location>
</feature>